<reference evidence="2 3" key="1">
    <citation type="submission" date="2020-02" db="EMBL/GenBank/DDBJ databases">
        <title>Genome sequences of Thiorhodococcus mannitoliphagus and Thiorhodococcus minor, purple sulfur photosynthetic bacteria in the gammaproteobacterial family, Chromatiaceae.</title>
        <authorList>
            <person name="Aviles F.A."/>
            <person name="Meyer T.E."/>
            <person name="Kyndt J.A."/>
        </authorList>
    </citation>
    <scope>NUCLEOTIDE SEQUENCE [LARGE SCALE GENOMIC DNA]</scope>
    <source>
        <strain evidence="2 3">DSM 11518</strain>
    </source>
</reference>
<keyword evidence="2" id="KW-0808">Transferase</keyword>
<evidence type="ECO:0000313" key="2">
    <source>
        <dbReference type="EMBL" id="NEV60547.1"/>
    </source>
</evidence>
<comment type="caution">
    <text evidence="2">The sequence shown here is derived from an EMBL/GenBank/DDBJ whole genome shotgun (WGS) entry which is preliminary data.</text>
</comment>
<organism evidence="2 3">
    <name type="scientific">Thiorhodococcus minor</name>
    <dbReference type="NCBI Taxonomy" id="57489"/>
    <lineage>
        <taxon>Bacteria</taxon>
        <taxon>Pseudomonadati</taxon>
        <taxon>Pseudomonadota</taxon>
        <taxon>Gammaproteobacteria</taxon>
        <taxon>Chromatiales</taxon>
        <taxon>Chromatiaceae</taxon>
        <taxon>Thiorhodococcus</taxon>
    </lineage>
</organism>
<evidence type="ECO:0000313" key="3">
    <source>
        <dbReference type="Proteomes" id="UP000483379"/>
    </source>
</evidence>
<dbReference type="Gene3D" id="3.40.50.2000">
    <property type="entry name" value="Glycogen Phosphorylase B"/>
    <property type="match status" value="2"/>
</dbReference>
<dbReference type="EMBL" id="JAAIJQ010000002">
    <property type="protein sequence ID" value="NEV60547.1"/>
    <property type="molecule type" value="Genomic_DNA"/>
</dbReference>
<sequence length="473" mass="50683">MTIRVLHLAPHFGGGVGTVLRALIAESQRQGGHAHRLACLEAAAEPTRAWAGALGVQVIDRLHWDDTVLRAALGETDLVHLHWWHHPLLNALMHRSDLPLFRCVLWTHVNGHHPPQNFPLGIADYPDLLVLATPWSLKAPALVEPIARGTDIRVVRSSAGIPSMPLRADGLDGVTRVGYVGTVDPIKMHPDFVRLCLEADLPGRIVVAGGPGQEALRAAARAAGAEDRFEILGPIDDVPSLMSRLDVFAYPLSPHHYGTGEQVLLEAVAAGAAPVVLGTDNERSLLEHLSCGIMTESGAAFAHALRQLATDPARLSIERARCATAATTFSGLRETTADWHGIYSETMARAPAGHRMPDSRRHDPNPHELLLAACQGTELAPLYARLIAGDELGREDWGSLPWGCLSDTRGSCFHYCAFFDDPALERIAGALAPARCADARSDPPTRLGCQPRSGGAVDGPPGRSAAAFRGQTT</sequence>
<dbReference type="GO" id="GO:0016757">
    <property type="term" value="F:glycosyltransferase activity"/>
    <property type="evidence" value="ECO:0007669"/>
    <property type="project" value="TreeGrafter"/>
</dbReference>
<name>A0A6M0JW41_9GAMM</name>
<dbReference type="Pfam" id="PF13692">
    <property type="entry name" value="Glyco_trans_1_4"/>
    <property type="match status" value="1"/>
</dbReference>
<dbReference type="PANTHER" id="PTHR12526">
    <property type="entry name" value="GLYCOSYLTRANSFERASE"/>
    <property type="match status" value="1"/>
</dbReference>
<protein>
    <submittedName>
        <fullName evidence="2">Glycosyltransferase family 4 protein</fullName>
    </submittedName>
</protein>
<gene>
    <name evidence="2" type="ORF">G3446_01345</name>
</gene>
<proteinExistence type="predicted"/>
<accession>A0A6M0JW41</accession>
<dbReference type="PANTHER" id="PTHR12526:SF635">
    <property type="entry name" value="GLYCOSYL TRANSFERASE GROUP 1"/>
    <property type="match status" value="1"/>
</dbReference>
<dbReference type="SUPFAM" id="SSF53756">
    <property type="entry name" value="UDP-Glycosyltransferase/glycogen phosphorylase"/>
    <property type="match status" value="1"/>
</dbReference>
<dbReference type="Proteomes" id="UP000483379">
    <property type="component" value="Unassembled WGS sequence"/>
</dbReference>
<feature type="region of interest" description="Disordered" evidence="1">
    <location>
        <begin position="438"/>
        <end position="473"/>
    </location>
</feature>
<keyword evidence="3" id="KW-1185">Reference proteome</keyword>
<evidence type="ECO:0000256" key="1">
    <source>
        <dbReference type="SAM" id="MobiDB-lite"/>
    </source>
</evidence>
<dbReference type="AlphaFoldDB" id="A0A6M0JW41"/>
<dbReference type="RefSeq" id="WP_164450588.1">
    <property type="nucleotide sequence ID" value="NZ_JAAIJQ010000002.1"/>
</dbReference>